<reference evidence="4" key="1">
    <citation type="submission" date="2020-11" db="EMBL/GenBank/DDBJ databases">
        <authorList>
            <person name="Konstantinou D."/>
            <person name="Gkelis S."/>
            <person name="Popin R."/>
            <person name="Fewer D."/>
            <person name="Sivonen K."/>
        </authorList>
    </citation>
    <scope>NUCLEOTIDE SEQUENCE</scope>
    <source>
        <strain evidence="4">TAU-MAC 1115</strain>
    </source>
</reference>
<sequence length="433" mass="49233">MRSRSWQRRWFDPLKFLMLLLAAQIIGLLLWGLTWPQSPPVELSFVVPQDEVQPWQTVIAKFEKSHPDIQIQLVTDPDLDYTTDQRKAIYTADFQFPRAQYDLVYMDIMWPLQFTESLQDLTPYVEEDNMSLSGFLASELSAGELDGTLYRIPMRADVGLLYYRQDLLQQRGVSLPKTLPELTQAVRLLQPSIGYLWQGSRYEGLVANFVEVLAGFGASWIDPETGKVELDTPMAIEAATLLQDLIQKGISPDEVRTYIEQDSLQRFLEGQTIFLRGWPYFWNQIQNSDLNGKVEIELPFAFTNDPGIGCRGGWGFGIPQNSAHPEEAWEAIKYLTSETAQREFVLASGFLPSRTILFQDPDIVKKYPHMPQMLEYLESSSVFRPVIKDYEAASKILQSALSDILRGQQSVKAAMKQAQTETEDLLQSVSPGG</sequence>
<dbReference type="PANTHER" id="PTHR43649">
    <property type="entry name" value="ARABINOSE-BINDING PROTEIN-RELATED"/>
    <property type="match status" value="1"/>
</dbReference>
<gene>
    <name evidence="4" type="ORF">IXB50_06540</name>
</gene>
<evidence type="ECO:0000313" key="4">
    <source>
        <dbReference type="EMBL" id="MBT9315078.1"/>
    </source>
</evidence>
<dbReference type="EMBL" id="JADOES010000009">
    <property type="protein sequence ID" value="MBT9315078.1"/>
    <property type="molecule type" value="Genomic_DNA"/>
</dbReference>
<dbReference type="InterPro" id="IPR050490">
    <property type="entry name" value="Bact_solute-bd_prot1"/>
</dbReference>
<organism evidence="4 5">
    <name type="scientific">Leptothoe spongobia TAU-MAC 1115</name>
    <dbReference type="NCBI Taxonomy" id="1967444"/>
    <lineage>
        <taxon>Bacteria</taxon>
        <taxon>Bacillati</taxon>
        <taxon>Cyanobacteriota</taxon>
        <taxon>Cyanophyceae</taxon>
        <taxon>Nodosilineales</taxon>
        <taxon>Cymatolegaceae</taxon>
        <taxon>Leptothoe</taxon>
        <taxon>Leptothoe spongobia</taxon>
    </lineage>
</organism>
<keyword evidence="5" id="KW-1185">Reference proteome</keyword>
<reference evidence="4" key="2">
    <citation type="journal article" date="2021" name="Mar. Drugs">
        <title>Genome Reduction and Secondary Metabolism of the Marine Sponge-Associated Cyanobacterium Leptothoe.</title>
        <authorList>
            <person name="Konstantinou D."/>
            <person name="Popin R.V."/>
            <person name="Fewer D.P."/>
            <person name="Sivonen K."/>
            <person name="Gkelis S."/>
        </authorList>
    </citation>
    <scope>NUCLEOTIDE SEQUENCE</scope>
    <source>
        <strain evidence="4">TAU-MAC 1115</strain>
    </source>
</reference>
<accession>A0A947DEF3</accession>
<proteinExistence type="inferred from homology"/>
<dbReference type="CDD" id="cd14750">
    <property type="entry name" value="PBP2_TMBP"/>
    <property type="match status" value="1"/>
</dbReference>
<comment type="caution">
    <text evidence="4">The sequence shown here is derived from an EMBL/GenBank/DDBJ whole genome shotgun (WGS) entry which is preliminary data.</text>
</comment>
<comment type="similarity">
    <text evidence="1">Belongs to the bacterial solute-binding protein 1 family.</text>
</comment>
<keyword evidence="3" id="KW-0732">Signal</keyword>
<dbReference type="Gene3D" id="3.40.190.10">
    <property type="entry name" value="Periplasmic binding protein-like II"/>
    <property type="match status" value="2"/>
</dbReference>
<dbReference type="PANTHER" id="PTHR43649:SF34">
    <property type="entry name" value="ABC TRANSPORTER PERIPLASMIC-BINDING PROTEIN YCJN-RELATED"/>
    <property type="match status" value="1"/>
</dbReference>
<dbReference type="Proteomes" id="UP000717364">
    <property type="component" value="Unassembled WGS sequence"/>
</dbReference>
<dbReference type="Pfam" id="PF01547">
    <property type="entry name" value="SBP_bac_1"/>
    <property type="match status" value="1"/>
</dbReference>
<evidence type="ECO:0000256" key="3">
    <source>
        <dbReference type="ARBA" id="ARBA00022729"/>
    </source>
</evidence>
<dbReference type="InterPro" id="IPR006059">
    <property type="entry name" value="SBP"/>
</dbReference>
<name>A0A947DEF3_9CYAN</name>
<evidence type="ECO:0000313" key="5">
    <source>
        <dbReference type="Proteomes" id="UP000717364"/>
    </source>
</evidence>
<protein>
    <submittedName>
        <fullName evidence="4">ABC transporter substrate-binding protein</fullName>
    </submittedName>
</protein>
<keyword evidence="2" id="KW-0813">Transport</keyword>
<dbReference type="SUPFAM" id="SSF53850">
    <property type="entry name" value="Periplasmic binding protein-like II"/>
    <property type="match status" value="1"/>
</dbReference>
<evidence type="ECO:0000256" key="1">
    <source>
        <dbReference type="ARBA" id="ARBA00008520"/>
    </source>
</evidence>
<dbReference type="RefSeq" id="WP_215608146.1">
    <property type="nucleotide sequence ID" value="NZ_JADOES010000009.1"/>
</dbReference>
<dbReference type="AlphaFoldDB" id="A0A947DEF3"/>
<evidence type="ECO:0000256" key="2">
    <source>
        <dbReference type="ARBA" id="ARBA00022448"/>
    </source>
</evidence>